<keyword evidence="7" id="KW-1015">Disulfide bond</keyword>
<dbReference type="InterPro" id="IPR024706">
    <property type="entry name" value="Peroxiredoxin_AhpC-typ"/>
</dbReference>
<evidence type="ECO:0000256" key="1">
    <source>
        <dbReference type="ARBA" id="ARBA00003330"/>
    </source>
</evidence>
<accession>A0ABT0CFI8</accession>
<dbReference type="EMBL" id="JAFIRA010000071">
    <property type="protein sequence ID" value="MCJ2544497.1"/>
    <property type="molecule type" value="Genomic_DNA"/>
</dbReference>
<keyword evidence="5" id="KW-0049">Antioxidant</keyword>
<evidence type="ECO:0000256" key="5">
    <source>
        <dbReference type="ARBA" id="ARBA00022862"/>
    </source>
</evidence>
<name>A0ABT0CFI8_THEVL</name>
<dbReference type="Gene3D" id="3.40.30.10">
    <property type="entry name" value="Glutaredoxin"/>
    <property type="match status" value="1"/>
</dbReference>
<keyword evidence="6" id="KW-0560">Oxidoreductase</keyword>
<dbReference type="InterPro" id="IPR013766">
    <property type="entry name" value="Thioredoxin_domain"/>
</dbReference>
<feature type="domain" description="Thioredoxin" evidence="14">
    <location>
        <begin position="27"/>
        <end position="172"/>
    </location>
</feature>
<keyword evidence="4" id="KW-0575">Peroxidase</keyword>
<evidence type="ECO:0000256" key="7">
    <source>
        <dbReference type="ARBA" id="ARBA00023157"/>
    </source>
</evidence>
<dbReference type="SUPFAM" id="SSF52833">
    <property type="entry name" value="Thioredoxin-like"/>
    <property type="match status" value="1"/>
</dbReference>
<comment type="caution">
    <text evidence="15">The sequence shown here is derived from an EMBL/GenBank/DDBJ whole genome shotgun (WGS) entry which is preliminary data.</text>
</comment>
<evidence type="ECO:0000256" key="4">
    <source>
        <dbReference type="ARBA" id="ARBA00022559"/>
    </source>
</evidence>
<dbReference type="InterPro" id="IPR036249">
    <property type="entry name" value="Thioredoxin-like_sf"/>
</dbReference>
<evidence type="ECO:0000256" key="12">
    <source>
        <dbReference type="ARBA" id="ARBA00049091"/>
    </source>
</evidence>
<dbReference type="InterPro" id="IPR050924">
    <property type="entry name" value="Peroxiredoxin_BCP/PrxQ"/>
</dbReference>
<comment type="catalytic activity">
    <reaction evidence="12">
        <text>a hydroperoxide + [thioredoxin]-dithiol = an alcohol + [thioredoxin]-disulfide + H2O</text>
        <dbReference type="Rhea" id="RHEA:62620"/>
        <dbReference type="Rhea" id="RHEA-COMP:10698"/>
        <dbReference type="Rhea" id="RHEA-COMP:10700"/>
        <dbReference type="ChEBI" id="CHEBI:15377"/>
        <dbReference type="ChEBI" id="CHEBI:29950"/>
        <dbReference type="ChEBI" id="CHEBI:30879"/>
        <dbReference type="ChEBI" id="CHEBI:35924"/>
        <dbReference type="ChEBI" id="CHEBI:50058"/>
        <dbReference type="EC" id="1.11.1.24"/>
    </reaction>
</comment>
<dbReference type="CDD" id="cd03017">
    <property type="entry name" value="PRX_BCP"/>
    <property type="match status" value="1"/>
</dbReference>
<dbReference type="PIRSF" id="PIRSF000239">
    <property type="entry name" value="AHPC"/>
    <property type="match status" value="1"/>
</dbReference>
<evidence type="ECO:0000256" key="11">
    <source>
        <dbReference type="ARBA" id="ARBA00041373"/>
    </source>
</evidence>
<evidence type="ECO:0000256" key="10">
    <source>
        <dbReference type="ARBA" id="ARBA00038489"/>
    </source>
</evidence>
<dbReference type="InterPro" id="IPR000866">
    <property type="entry name" value="AhpC/TSA"/>
</dbReference>
<evidence type="ECO:0000256" key="13">
    <source>
        <dbReference type="SAM" id="SignalP"/>
    </source>
</evidence>
<keyword evidence="16" id="KW-1185">Reference proteome</keyword>
<dbReference type="EC" id="1.11.1.24" evidence="3"/>
<evidence type="ECO:0000259" key="14">
    <source>
        <dbReference type="PROSITE" id="PS51352"/>
    </source>
</evidence>
<dbReference type="PANTHER" id="PTHR42801:SF4">
    <property type="entry name" value="AHPC_TSA FAMILY PROTEIN"/>
    <property type="match status" value="1"/>
</dbReference>
<proteinExistence type="inferred from homology"/>
<comment type="function">
    <text evidence="1">Thiol-specific peroxidase that catalyzes the reduction of hydrogen peroxide and organic hydroperoxides to water and alcohols, respectively. Plays a role in cell protection against oxidative stress by detoxifying peroxides and as sensor of hydrogen peroxide-mediated signaling events.</text>
</comment>
<evidence type="ECO:0000256" key="8">
    <source>
        <dbReference type="ARBA" id="ARBA00023284"/>
    </source>
</evidence>
<sequence length="173" mass="19185">MLSLVGLLVGLSGVQPAWAQWGTTPLPQIGFPAPEFELADQTGQLRHLADFRGEWVVLYFYPRDFTSGCTIEARRFQQDLPKFRAMGAQIVGVSADSVDSHERFCSAEGLQFPLLSDPDGKVSEAYGSWMGDVALRNTFLIDREGILREIDPIVHPSRHSAEVLAQLRELING</sequence>
<comment type="subunit">
    <text evidence="2">Monomer.</text>
</comment>
<evidence type="ECO:0000313" key="15">
    <source>
        <dbReference type="EMBL" id="MCJ2544497.1"/>
    </source>
</evidence>
<protein>
    <recommendedName>
        <fullName evidence="3">thioredoxin-dependent peroxiredoxin</fullName>
        <ecNumber evidence="3">1.11.1.24</ecNumber>
    </recommendedName>
    <alternativeName>
        <fullName evidence="11">Bacterioferritin comigratory protein</fullName>
    </alternativeName>
    <alternativeName>
        <fullName evidence="9">Thioredoxin peroxidase</fullName>
    </alternativeName>
</protein>
<evidence type="ECO:0000256" key="9">
    <source>
        <dbReference type="ARBA" id="ARBA00032824"/>
    </source>
</evidence>
<dbReference type="Proteomes" id="UP000830835">
    <property type="component" value="Unassembled WGS sequence"/>
</dbReference>
<reference evidence="15" key="1">
    <citation type="submission" date="2021-02" db="EMBL/GenBank/DDBJ databases">
        <title>The CRISPR/cas machinery reduction and long-range gene transfer in the hot spring cyanobacterium Synechococcus.</title>
        <authorList>
            <person name="Dvorak P."/>
            <person name="Jahodarova E."/>
            <person name="Hasler P."/>
            <person name="Poulickova A."/>
        </authorList>
    </citation>
    <scope>NUCLEOTIDE SEQUENCE</scope>
    <source>
        <strain evidence="15">Rupite</strain>
    </source>
</reference>
<evidence type="ECO:0000256" key="2">
    <source>
        <dbReference type="ARBA" id="ARBA00011245"/>
    </source>
</evidence>
<keyword evidence="13" id="KW-0732">Signal</keyword>
<dbReference type="PROSITE" id="PS51352">
    <property type="entry name" value="THIOREDOXIN_2"/>
    <property type="match status" value="1"/>
</dbReference>
<gene>
    <name evidence="15" type="ORF">JX360_16560</name>
</gene>
<feature type="signal peptide" evidence="13">
    <location>
        <begin position="1"/>
        <end position="19"/>
    </location>
</feature>
<evidence type="ECO:0000313" key="16">
    <source>
        <dbReference type="Proteomes" id="UP000830835"/>
    </source>
</evidence>
<comment type="similarity">
    <text evidence="10">Belongs to the peroxiredoxin family. BCP/PrxQ subfamily.</text>
</comment>
<feature type="chain" id="PRO_5047135305" description="thioredoxin-dependent peroxiredoxin" evidence="13">
    <location>
        <begin position="20"/>
        <end position="173"/>
    </location>
</feature>
<evidence type="ECO:0000256" key="3">
    <source>
        <dbReference type="ARBA" id="ARBA00013017"/>
    </source>
</evidence>
<dbReference type="Pfam" id="PF00578">
    <property type="entry name" value="AhpC-TSA"/>
    <property type="match status" value="1"/>
</dbReference>
<evidence type="ECO:0000256" key="6">
    <source>
        <dbReference type="ARBA" id="ARBA00023002"/>
    </source>
</evidence>
<keyword evidence="8" id="KW-0676">Redox-active center</keyword>
<organism evidence="15 16">
    <name type="scientific">Thermostichus vulcanus str. 'Rupite'</name>
    <dbReference type="NCBI Taxonomy" id="2813851"/>
    <lineage>
        <taxon>Bacteria</taxon>
        <taxon>Bacillati</taxon>
        <taxon>Cyanobacteriota</taxon>
        <taxon>Cyanophyceae</taxon>
        <taxon>Thermostichales</taxon>
        <taxon>Thermostichaceae</taxon>
        <taxon>Thermostichus</taxon>
    </lineage>
</organism>
<dbReference type="PANTHER" id="PTHR42801">
    <property type="entry name" value="THIOREDOXIN-DEPENDENT PEROXIDE REDUCTASE"/>
    <property type="match status" value="1"/>
</dbReference>